<dbReference type="Proteomes" id="UP001291309">
    <property type="component" value="Unassembled WGS sequence"/>
</dbReference>
<evidence type="ECO:0000313" key="4">
    <source>
        <dbReference type="Proteomes" id="UP001291309"/>
    </source>
</evidence>
<name>A0ABU5HHV9_9BACT</name>
<organism evidence="3 4">
    <name type="scientific">Hyalangium rubrum</name>
    <dbReference type="NCBI Taxonomy" id="3103134"/>
    <lineage>
        <taxon>Bacteria</taxon>
        <taxon>Pseudomonadati</taxon>
        <taxon>Myxococcota</taxon>
        <taxon>Myxococcia</taxon>
        <taxon>Myxococcales</taxon>
        <taxon>Cystobacterineae</taxon>
        <taxon>Archangiaceae</taxon>
        <taxon>Hyalangium</taxon>
    </lineage>
</organism>
<dbReference type="Gene3D" id="2.40.128.340">
    <property type="match status" value="1"/>
</dbReference>
<accession>A0ABU5HHV9</accession>
<dbReference type="InterPro" id="IPR024881">
    <property type="entry name" value="Tip"/>
</dbReference>
<dbReference type="InterPro" id="IPR028994">
    <property type="entry name" value="Integrin_alpha_N"/>
</dbReference>
<sequence>MLSKVITILPGVLCAMLLSATEAAAQCEAPTCTKLINNGPDSGKKVVVVMGDGYTAAEQAAYNTQVNDLVANGVFGNDFFREQHNAFNVYRLNLNSTDSGVSQIEYDENGTSSDPDDDTVISQTSRNTALRYIYSGSWAHCWLQHSSLFGVNLTENLKNTALSDNGLSHADYIIVLLNEPGFGGCNRGPRDIVQTRSSSWQVVAHEAGHGIGGLRDEYSASGKGAYTGAAINTRNCSTVLNRSTVLWNRFISPTTSIPTTLLSGMDSNRTVGMFNGCGTYESGLYRPVNNCRMKGNTPNYCPVCQTLMRQSLYPQLDHDFSKSFPGDFDGDGRTDVLIQNGNDLAIYRSQGSPLQLDRVWTANNLVPSAPSSTYFWTLAAGDKLFVADFNGDGRDDVYVLNTTSWGTRYLGLLRSNGTGLETVIHYAGTLPGYGSIGAADQLFVADFDGDAKDDLYLFTGTSWSIRYMGMLKSSGTALSTVERYDTSIPGWSMGPHDKFYVADFDGDNKSDLYVFNGVDWSYKYLGMIRTTGTTLSDIKLYTTTLASGWNMGANDQHFVGDIDGDNKDDLYVFNGADWGVAYLELTKSTGTALNYVKRYDDDAGTDWATNIPGWTMKTGDKFTVADANKDGKADLFVLNVTDWTPKYLGTLMSSSTALSGSWSSDFINGAASDWGLGTADQIQAVNYEGGAGKADIFIRNAEWFGMVRRSSSGFVLDRGYYHWIYSPLHDSKPWSDTLP</sequence>
<keyword evidence="4" id="KW-1185">Reference proteome</keyword>
<dbReference type="PANTHER" id="PTHR13412:SF0">
    <property type="entry name" value="T-CELL IMMUNOMODULATORY PROTEIN"/>
    <property type="match status" value="1"/>
</dbReference>
<dbReference type="InterPro" id="IPR019026">
    <property type="entry name" value="Peptidase_M64_IgA"/>
</dbReference>
<dbReference type="SUPFAM" id="SSF69318">
    <property type="entry name" value="Integrin alpha N-terminal domain"/>
    <property type="match status" value="1"/>
</dbReference>
<gene>
    <name evidence="3" type="ORF">SYV04_40485</name>
</gene>
<evidence type="ECO:0000256" key="1">
    <source>
        <dbReference type="ARBA" id="ARBA00022729"/>
    </source>
</evidence>
<feature type="chain" id="PRO_5045844184" evidence="2">
    <location>
        <begin position="26"/>
        <end position="739"/>
    </location>
</feature>
<comment type="caution">
    <text evidence="3">The sequence shown here is derived from an EMBL/GenBank/DDBJ whole genome shotgun (WGS) entry which is preliminary data.</text>
</comment>
<protein>
    <submittedName>
        <fullName evidence="3">M64 family metallopeptidase</fullName>
    </submittedName>
</protein>
<dbReference type="InterPro" id="IPR024079">
    <property type="entry name" value="MetalloPept_cat_dom_sf"/>
</dbReference>
<dbReference type="Pfam" id="PF13517">
    <property type="entry name" value="FG-GAP_3"/>
    <property type="match status" value="1"/>
</dbReference>
<reference evidence="3 4" key="1">
    <citation type="submission" date="2023-12" db="EMBL/GenBank/DDBJ databases">
        <title>the genome sequence of Hyalangium sp. s54d21.</title>
        <authorList>
            <person name="Zhang X."/>
        </authorList>
    </citation>
    <scope>NUCLEOTIDE SEQUENCE [LARGE SCALE GENOMIC DNA]</scope>
    <source>
        <strain evidence="4">s54d21</strain>
    </source>
</reference>
<feature type="signal peptide" evidence="2">
    <location>
        <begin position="1"/>
        <end position="25"/>
    </location>
</feature>
<dbReference type="Gene3D" id="2.130.10.130">
    <property type="entry name" value="Integrin alpha, N-terminal"/>
    <property type="match status" value="1"/>
</dbReference>
<dbReference type="EMBL" id="JAXIVS010000023">
    <property type="protein sequence ID" value="MDY7232734.1"/>
    <property type="molecule type" value="Genomic_DNA"/>
</dbReference>
<dbReference type="Gene3D" id="3.40.390.10">
    <property type="entry name" value="Collagenase (Catalytic Domain)"/>
    <property type="match status" value="1"/>
</dbReference>
<dbReference type="RefSeq" id="WP_321551449.1">
    <property type="nucleotide sequence ID" value="NZ_JAXIVS010000023.1"/>
</dbReference>
<dbReference type="Pfam" id="PF09471">
    <property type="entry name" value="Peptidase_M64"/>
    <property type="match status" value="1"/>
</dbReference>
<proteinExistence type="predicted"/>
<dbReference type="InterPro" id="IPR013517">
    <property type="entry name" value="FG-GAP"/>
</dbReference>
<evidence type="ECO:0000256" key="2">
    <source>
        <dbReference type="SAM" id="SignalP"/>
    </source>
</evidence>
<dbReference type="PANTHER" id="PTHR13412">
    <property type="entry name" value="T-CELL IMMUNOMODULATORY PROTEIN HOMOLOG"/>
    <property type="match status" value="1"/>
</dbReference>
<keyword evidence="1 2" id="KW-0732">Signal</keyword>
<evidence type="ECO:0000313" key="3">
    <source>
        <dbReference type="EMBL" id="MDY7232734.1"/>
    </source>
</evidence>